<sequence>MKKRLFFGFACFVGFSLLIAWQFAAAELADLQKQEDMTVEKESTELVAAQPESHLFL</sequence>
<evidence type="ECO:0000313" key="2">
    <source>
        <dbReference type="EMBL" id="UZH56406.1"/>
    </source>
</evidence>
<name>A0ABY6NU23_9FLAO</name>
<evidence type="ECO:0000256" key="1">
    <source>
        <dbReference type="SAM" id="SignalP"/>
    </source>
</evidence>
<protein>
    <submittedName>
        <fullName evidence="2">Uncharacterized protein</fullName>
    </submittedName>
</protein>
<feature type="chain" id="PRO_5045622490" evidence="1">
    <location>
        <begin position="26"/>
        <end position="57"/>
    </location>
</feature>
<proteinExistence type="predicted"/>
<reference evidence="2" key="1">
    <citation type="submission" date="2021-02" db="EMBL/GenBank/DDBJ databases">
        <title>Salinimicrobium sp. nov. isolated from seawater in Tongyeong, Republic of Korea.</title>
        <authorList>
            <person name="Lee S.-J."/>
        </authorList>
    </citation>
    <scope>NUCLEOTIDE SEQUENCE</scope>
    <source>
        <strain evidence="2">HN-2-9-2</strain>
    </source>
</reference>
<keyword evidence="3" id="KW-1185">Reference proteome</keyword>
<accession>A0ABY6NU23</accession>
<keyword evidence="1" id="KW-0732">Signal</keyword>
<evidence type="ECO:0000313" key="3">
    <source>
        <dbReference type="Proteomes" id="UP001163981"/>
    </source>
</evidence>
<dbReference type="RefSeq" id="WP_265164929.1">
    <property type="nucleotide sequence ID" value="NZ_CP069620.1"/>
</dbReference>
<feature type="signal peptide" evidence="1">
    <location>
        <begin position="1"/>
        <end position="25"/>
    </location>
</feature>
<dbReference type="EMBL" id="CP069620">
    <property type="protein sequence ID" value="UZH56406.1"/>
    <property type="molecule type" value="Genomic_DNA"/>
</dbReference>
<gene>
    <name evidence="2" type="ORF">JRG66_05965</name>
</gene>
<organism evidence="2 3">
    <name type="scientific">Salinimicrobium tongyeongense</name>
    <dbReference type="NCBI Taxonomy" id="2809707"/>
    <lineage>
        <taxon>Bacteria</taxon>
        <taxon>Pseudomonadati</taxon>
        <taxon>Bacteroidota</taxon>
        <taxon>Flavobacteriia</taxon>
        <taxon>Flavobacteriales</taxon>
        <taxon>Flavobacteriaceae</taxon>
        <taxon>Salinimicrobium</taxon>
    </lineage>
</organism>
<dbReference type="Proteomes" id="UP001163981">
    <property type="component" value="Chromosome"/>
</dbReference>